<dbReference type="RefSeq" id="WP_184223799.1">
    <property type="nucleotide sequence ID" value="NZ_JACHIP010000028.1"/>
</dbReference>
<feature type="domain" description="Major facilitator superfamily (MFS) profile" evidence="10">
    <location>
        <begin position="19"/>
        <end position="426"/>
    </location>
</feature>
<evidence type="ECO:0000256" key="1">
    <source>
        <dbReference type="ARBA" id="ARBA00004651"/>
    </source>
</evidence>
<keyword evidence="7 9" id="KW-1133">Transmembrane helix</keyword>
<evidence type="ECO:0000256" key="9">
    <source>
        <dbReference type="SAM" id="Phobius"/>
    </source>
</evidence>
<feature type="transmembrane region" description="Helical" evidence="9">
    <location>
        <begin position="379"/>
        <end position="397"/>
    </location>
</feature>
<dbReference type="GO" id="GO:0005886">
    <property type="term" value="C:plasma membrane"/>
    <property type="evidence" value="ECO:0007669"/>
    <property type="project" value="UniProtKB-SubCell"/>
</dbReference>
<comment type="similarity">
    <text evidence="2">Belongs to the major facilitator superfamily. Metabolite:H+ Symporter (MHS) family (TC 2.A.1.6) family.</text>
</comment>
<keyword evidence="4" id="KW-1003">Cell membrane</keyword>
<evidence type="ECO:0000256" key="2">
    <source>
        <dbReference type="ARBA" id="ARBA00008240"/>
    </source>
</evidence>
<comment type="caution">
    <text evidence="11">The sequence shown here is derived from an EMBL/GenBank/DDBJ whole genome shotgun (WGS) entry which is preliminary data.</text>
</comment>
<dbReference type="PROSITE" id="PS50850">
    <property type="entry name" value="MFS"/>
    <property type="match status" value="1"/>
</dbReference>
<name>A0A7W8E6D7_9BACT</name>
<dbReference type="Gene3D" id="1.20.1250.20">
    <property type="entry name" value="MFS general substrate transporter like domains"/>
    <property type="match status" value="2"/>
</dbReference>
<evidence type="ECO:0000256" key="6">
    <source>
        <dbReference type="ARBA" id="ARBA00022847"/>
    </source>
</evidence>
<dbReference type="InterPro" id="IPR011701">
    <property type="entry name" value="MFS"/>
</dbReference>
<feature type="transmembrane region" description="Helical" evidence="9">
    <location>
        <begin position="403"/>
        <end position="420"/>
    </location>
</feature>
<evidence type="ECO:0000259" key="10">
    <source>
        <dbReference type="PROSITE" id="PS50850"/>
    </source>
</evidence>
<keyword evidence="5 9" id="KW-0812">Transmembrane</keyword>
<feature type="transmembrane region" description="Helical" evidence="9">
    <location>
        <begin position="340"/>
        <end position="359"/>
    </location>
</feature>
<dbReference type="AlphaFoldDB" id="A0A7W8E6D7"/>
<evidence type="ECO:0000256" key="8">
    <source>
        <dbReference type="ARBA" id="ARBA00023136"/>
    </source>
</evidence>
<dbReference type="InterPro" id="IPR020846">
    <property type="entry name" value="MFS_dom"/>
</dbReference>
<evidence type="ECO:0000256" key="5">
    <source>
        <dbReference type="ARBA" id="ARBA00022692"/>
    </source>
</evidence>
<evidence type="ECO:0000256" key="7">
    <source>
        <dbReference type="ARBA" id="ARBA00022989"/>
    </source>
</evidence>
<feature type="transmembrane region" description="Helical" evidence="9">
    <location>
        <begin position="122"/>
        <end position="146"/>
    </location>
</feature>
<accession>A0A7W8E6D7</accession>
<evidence type="ECO:0000256" key="4">
    <source>
        <dbReference type="ARBA" id="ARBA00022475"/>
    </source>
</evidence>
<keyword evidence="6" id="KW-0769">Symport</keyword>
<dbReference type="InterPro" id="IPR005829">
    <property type="entry name" value="Sugar_transporter_CS"/>
</dbReference>
<evidence type="ECO:0000313" key="12">
    <source>
        <dbReference type="Proteomes" id="UP000540989"/>
    </source>
</evidence>
<dbReference type="Pfam" id="PF07690">
    <property type="entry name" value="MFS_1"/>
    <property type="match status" value="1"/>
</dbReference>
<keyword evidence="3" id="KW-0813">Transport</keyword>
<dbReference type="SUPFAM" id="SSF103473">
    <property type="entry name" value="MFS general substrate transporter"/>
    <property type="match status" value="1"/>
</dbReference>
<dbReference type="FunFam" id="1.20.1250.20:FF:000001">
    <property type="entry name" value="Dicarboxylate MFS transporter"/>
    <property type="match status" value="1"/>
</dbReference>
<evidence type="ECO:0000313" key="11">
    <source>
        <dbReference type="EMBL" id="MBB5061098.1"/>
    </source>
</evidence>
<comment type="subcellular location">
    <subcellularLocation>
        <location evidence="1">Cell membrane</location>
        <topology evidence="1">Multi-pass membrane protein</topology>
    </subcellularLocation>
</comment>
<protein>
    <submittedName>
        <fullName evidence="11">MFS family permease</fullName>
    </submittedName>
</protein>
<feature type="transmembrane region" description="Helical" evidence="9">
    <location>
        <begin position="92"/>
        <end position="110"/>
    </location>
</feature>
<dbReference type="InterPro" id="IPR051084">
    <property type="entry name" value="H+-coupled_symporters"/>
</dbReference>
<dbReference type="InterPro" id="IPR036259">
    <property type="entry name" value="MFS_trans_sf"/>
</dbReference>
<feature type="transmembrane region" description="Helical" evidence="9">
    <location>
        <begin position="192"/>
        <end position="211"/>
    </location>
</feature>
<feature type="transmembrane region" description="Helical" evidence="9">
    <location>
        <begin position="315"/>
        <end position="334"/>
    </location>
</feature>
<feature type="transmembrane region" description="Helical" evidence="9">
    <location>
        <begin position="60"/>
        <end position="80"/>
    </location>
</feature>
<feature type="transmembrane region" description="Helical" evidence="9">
    <location>
        <begin position="246"/>
        <end position="272"/>
    </location>
</feature>
<dbReference type="GO" id="GO:0015293">
    <property type="term" value="F:symporter activity"/>
    <property type="evidence" value="ECO:0007669"/>
    <property type="project" value="UniProtKB-KW"/>
</dbReference>
<evidence type="ECO:0000256" key="3">
    <source>
        <dbReference type="ARBA" id="ARBA00022448"/>
    </source>
</evidence>
<dbReference type="PANTHER" id="PTHR43528">
    <property type="entry name" value="ALPHA-KETOGLUTARATE PERMEASE"/>
    <property type="match status" value="1"/>
</dbReference>
<feature type="transmembrane region" description="Helical" evidence="9">
    <location>
        <begin position="284"/>
        <end position="303"/>
    </location>
</feature>
<dbReference type="PROSITE" id="PS00217">
    <property type="entry name" value="SUGAR_TRANSPORT_2"/>
    <property type="match status" value="1"/>
</dbReference>
<organism evidence="11 12">
    <name type="scientific">Granulicella aggregans</name>
    <dbReference type="NCBI Taxonomy" id="474949"/>
    <lineage>
        <taxon>Bacteria</taxon>
        <taxon>Pseudomonadati</taxon>
        <taxon>Acidobacteriota</taxon>
        <taxon>Terriglobia</taxon>
        <taxon>Terriglobales</taxon>
        <taxon>Acidobacteriaceae</taxon>
        <taxon>Granulicella</taxon>
    </lineage>
</organism>
<dbReference type="EMBL" id="JACHIP010000028">
    <property type="protein sequence ID" value="MBB5061098.1"/>
    <property type="molecule type" value="Genomic_DNA"/>
</dbReference>
<sequence length="426" mass="45688">MTSPLALTKPEASTSTFRTVALASLGGALEFYDFVIFVYFAVVIGQLFFPPSQPEWLRQLQTFGIFAAGYLARPLGGAILSHFGDKSGRKRIFTLSVLMMALPTLCIGLLPSYGNAGVAAPLLLLLMRILQGAAIGGEAPGGWVFVAEHAPSNQRGLAVGLLTSGLNGGILLGSLVAALTNSYFSTIQIMNGIWRLPFLIGGMLGLIAMLMRRWLSETPVFEELRKQVMIPAEIPLREALRAHKRAIVLSMVSTWALTAAIIVVILMTPVILQTTFSLPVSAVHFANLAAILALCTSSITVGAATDHFGLERVAVPMYTFLIVASLALYLGVIWKPWSLLPLYILAGLAAGCVTITPILMTRMFPAALRFSGISFSYNVTYAVAGGVSPLLVSWLAHLHRMGPAIYVALSAVLGIIAVRFRRDEEA</sequence>
<keyword evidence="8 9" id="KW-0472">Membrane</keyword>
<dbReference type="Proteomes" id="UP000540989">
    <property type="component" value="Unassembled WGS sequence"/>
</dbReference>
<feature type="transmembrane region" description="Helical" evidence="9">
    <location>
        <begin position="20"/>
        <end position="48"/>
    </location>
</feature>
<reference evidence="11 12" key="1">
    <citation type="submission" date="2020-08" db="EMBL/GenBank/DDBJ databases">
        <title>Genomic Encyclopedia of Type Strains, Phase IV (KMG-V): Genome sequencing to study the core and pangenomes of soil and plant-associated prokaryotes.</title>
        <authorList>
            <person name="Whitman W."/>
        </authorList>
    </citation>
    <scope>NUCLEOTIDE SEQUENCE [LARGE SCALE GENOMIC DNA]</scope>
    <source>
        <strain evidence="11 12">M8UP14</strain>
    </source>
</reference>
<feature type="transmembrane region" description="Helical" evidence="9">
    <location>
        <begin position="158"/>
        <end position="180"/>
    </location>
</feature>
<proteinExistence type="inferred from homology"/>
<dbReference type="PANTHER" id="PTHR43528:SF7">
    <property type="entry name" value="MFS TRANSPORTER"/>
    <property type="match status" value="1"/>
</dbReference>
<gene>
    <name evidence="11" type="ORF">HDF16_005834</name>
</gene>
<keyword evidence="12" id="KW-1185">Reference proteome</keyword>